<comment type="caution">
    <text evidence="2">The sequence shown here is derived from an EMBL/GenBank/DDBJ whole genome shotgun (WGS) entry which is preliminary data.</text>
</comment>
<name>A0ABQ2D9S8_9DEIO</name>
<dbReference type="SUPFAM" id="SSF56112">
    <property type="entry name" value="Protein kinase-like (PK-like)"/>
    <property type="match status" value="1"/>
</dbReference>
<evidence type="ECO:0000313" key="3">
    <source>
        <dbReference type="Proteomes" id="UP000632222"/>
    </source>
</evidence>
<dbReference type="InterPro" id="IPR002575">
    <property type="entry name" value="Aminoglycoside_PTrfase"/>
</dbReference>
<gene>
    <name evidence="2" type="ORF">GCM10008938_38210</name>
</gene>
<dbReference type="Gene3D" id="3.90.1200.10">
    <property type="match status" value="1"/>
</dbReference>
<dbReference type="RefSeq" id="WP_189005448.1">
    <property type="nucleotide sequence ID" value="NZ_BMOD01000019.1"/>
</dbReference>
<dbReference type="EMBL" id="BMOD01000019">
    <property type="protein sequence ID" value="GGJ48575.1"/>
    <property type="molecule type" value="Genomic_DNA"/>
</dbReference>
<dbReference type="Proteomes" id="UP000632222">
    <property type="component" value="Unassembled WGS sequence"/>
</dbReference>
<dbReference type="Pfam" id="PF01636">
    <property type="entry name" value="APH"/>
    <property type="match status" value="1"/>
</dbReference>
<dbReference type="InterPro" id="IPR011009">
    <property type="entry name" value="Kinase-like_dom_sf"/>
</dbReference>
<protein>
    <recommendedName>
        <fullName evidence="1">Aminoglycoside phosphotransferase domain-containing protein</fullName>
    </recommendedName>
</protein>
<feature type="domain" description="Aminoglycoside phosphotransferase" evidence="1">
    <location>
        <begin position="20"/>
        <end position="231"/>
    </location>
</feature>
<organism evidence="2 3">
    <name type="scientific">Deinococcus roseus</name>
    <dbReference type="NCBI Taxonomy" id="392414"/>
    <lineage>
        <taxon>Bacteria</taxon>
        <taxon>Thermotogati</taxon>
        <taxon>Deinococcota</taxon>
        <taxon>Deinococci</taxon>
        <taxon>Deinococcales</taxon>
        <taxon>Deinococcaceae</taxon>
        <taxon>Deinococcus</taxon>
    </lineage>
</organism>
<reference evidence="3" key="1">
    <citation type="journal article" date="2019" name="Int. J. Syst. Evol. Microbiol.">
        <title>The Global Catalogue of Microorganisms (GCM) 10K type strain sequencing project: providing services to taxonomists for standard genome sequencing and annotation.</title>
        <authorList>
            <consortium name="The Broad Institute Genomics Platform"/>
            <consortium name="The Broad Institute Genome Sequencing Center for Infectious Disease"/>
            <person name="Wu L."/>
            <person name="Ma J."/>
        </authorList>
    </citation>
    <scope>NUCLEOTIDE SEQUENCE [LARGE SCALE GENOMIC DNA]</scope>
    <source>
        <strain evidence="3">JCM 14370</strain>
    </source>
</reference>
<accession>A0ABQ2D9S8</accession>
<evidence type="ECO:0000259" key="1">
    <source>
        <dbReference type="Pfam" id="PF01636"/>
    </source>
</evidence>
<dbReference type="PANTHER" id="PTHR22603:SF93">
    <property type="entry name" value="RE24176P"/>
    <property type="match status" value="1"/>
</dbReference>
<sequence length="292" mass="33610">MSIQALLPEITQHLAQPFQIEPLEGESIHQTYKLRGLNQTLVLKVVGRQQDMLGLSAQQEVLALQRASLAEIGPRVIYHSRQGGFLLMEHLQGHLIEQEDLKNPAVLRAIVQKLQDVHLMKGIDRQCSPYHMIECYLEGAKLLGVLLPEQTEGFLRRMEVIEKRRSRDHTFTKVYCHNNLHRCKIMKTPQGMRFLDWELSGVGDAFFDLATLSFSNRFSRQQDEDLLRLYFGCCTPDLVQALQDMKFLNMLREMGWALLNAGLQLGQDHPQMDHLGWAFTVVERLEQGHLDL</sequence>
<evidence type="ECO:0000313" key="2">
    <source>
        <dbReference type="EMBL" id="GGJ48575.1"/>
    </source>
</evidence>
<proteinExistence type="predicted"/>
<keyword evidence="3" id="KW-1185">Reference proteome</keyword>
<dbReference type="PANTHER" id="PTHR22603">
    <property type="entry name" value="CHOLINE/ETHANOALAMINE KINASE"/>
    <property type="match status" value="1"/>
</dbReference>